<dbReference type="EMBL" id="VNHM01000003">
    <property type="protein sequence ID" value="TYO96895.1"/>
    <property type="molecule type" value="Genomic_DNA"/>
</dbReference>
<dbReference type="Proteomes" id="UP000323166">
    <property type="component" value="Unassembled WGS sequence"/>
</dbReference>
<accession>A0A5S4ZVU0</accession>
<reference evidence="1 2" key="1">
    <citation type="submission" date="2019-07" db="EMBL/GenBank/DDBJ databases">
        <title>Genomic Encyclopedia of Type Strains, Phase I: the one thousand microbial genomes (KMG-I) project.</title>
        <authorList>
            <person name="Kyrpides N."/>
        </authorList>
    </citation>
    <scope>NUCLEOTIDE SEQUENCE [LARGE SCALE GENOMIC DNA]</scope>
    <source>
        <strain evidence="1 2">DSM 6562</strain>
    </source>
</reference>
<sequence>MVIKPDEPFNIIGLFAENETTFTMNKNMTLDILGWNTLPSGLASAQVSIPVGSKLSSTPVEIIATTQGKITDPYFVDVKLQNFKNGIIV</sequence>
<name>A0A5S4ZVU0_9FIRM</name>
<proteinExistence type="predicted"/>
<protein>
    <submittedName>
        <fullName evidence="1">Uncharacterized protein</fullName>
    </submittedName>
</protein>
<dbReference type="AlphaFoldDB" id="A0A5S4ZVU0"/>
<gene>
    <name evidence="1" type="ORF">LX24_00705</name>
</gene>
<dbReference type="RefSeq" id="WP_166510761.1">
    <property type="nucleotide sequence ID" value="NZ_VNHM01000003.1"/>
</dbReference>
<keyword evidence="2" id="KW-1185">Reference proteome</keyword>
<evidence type="ECO:0000313" key="2">
    <source>
        <dbReference type="Proteomes" id="UP000323166"/>
    </source>
</evidence>
<organism evidence="1 2">
    <name type="scientific">Desulfallas thermosapovorans DSM 6562</name>
    <dbReference type="NCBI Taxonomy" id="1121431"/>
    <lineage>
        <taxon>Bacteria</taxon>
        <taxon>Bacillati</taxon>
        <taxon>Bacillota</taxon>
        <taxon>Clostridia</taxon>
        <taxon>Eubacteriales</taxon>
        <taxon>Desulfallaceae</taxon>
        <taxon>Desulfallas</taxon>
    </lineage>
</organism>
<evidence type="ECO:0000313" key="1">
    <source>
        <dbReference type="EMBL" id="TYO96895.1"/>
    </source>
</evidence>
<comment type="caution">
    <text evidence="1">The sequence shown here is derived from an EMBL/GenBank/DDBJ whole genome shotgun (WGS) entry which is preliminary data.</text>
</comment>